<feature type="region of interest" description="Disordered" evidence="6">
    <location>
        <begin position="1"/>
        <end position="53"/>
    </location>
</feature>
<keyword evidence="3" id="KW-0963">Cytoplasm</keyword>
<proteinExistence type="predicted"/>
<protein>
    <recommendedName>
        <fullName evidence="7">PID domain-containing protein</fullName>
    </recommendedName>
</protein>
<feature type="compositionally biased region" description="Basic and acidic residues" evidence="6">
    <location>
        <begin position="1"/>
        <end position="11"/>
    </location>
</feature>
<evidence type="ECO:0000256" key="2">
    <source>
        <dbReference type="ARBA" id="ARBA00022473"/>
    </source>
</evidence>
<dbReference type="GO" id="GO:0005737">
    <property type="term" value="C:cytoplasm"/>
    <property type="evidence" value="ECO:0007669"/>
    <property type="project" value="UniProtKB-SubCell"/>
</dbReference>
<evidence type="ECO:0000256" key="5">
    <source>
        <dbReference type="ARBA" id="ARBA00022782"/>
    </source>
</evidence>
<dbReference type="InterPro" id="IPR048561">
    <property type="entry name" value="Dab_PTB"/>
</dbReference>
<evidence type="ECO:0000256" key="1">
    <source>
        <dbReference type="ARBA" id="ARBA00004496"/>
    </source>
</evidence>
<organism evidence="8 9">
    <name type="scientific">Gnathostoma spinigerum</name>
    <dbReference type="NCBI Taxonomy" id="75299"/>
    <lineage>
        <taxon>Eukaryota</taxon>
        <taxon>Metazoa</taxon>
        <taxon>Ecdysozoa</taxon>
        <taxon>Nematoda</taxon>
        <taxon>Chromadorea</taxon>
        <taxon>Rhabditida</taxon>
        <taxon>Spirurina</taxon>
        <taxon>Gnathostomatomorpha</taxon>
        <taxon>Gnathostomatoidea</taxon>
        <taxon>Gnathostomatidae</taxon>
        <taxon>Gnathostoma</taxon>
    </lineage>
</organism>
<evidence type="ECO:0000313" key="8">
    <source>
        <dbReference type="EMBL" id="MFH4975718.1"/>
    </source>
</evidence>
<evidence type="ECO:0000313" key="9">
    <source>
        <dbReference type="Proteomes" id="UP001608902"/>
    </source>
</evidence>
<dbReference type="GO" id="GO:0030154">
    <property type="term" value="P:cell differentiation"/>
    <property type="evidence" value="ECO:0007669"/>
    <property type="project" value="UniProtKB-KW"/>
</dbReference>
<keyword evidence="9" id="KW-1185">Reference proteome</keyword>
<dbReference type="Pfam" id="PF00640">
    <property type="entry name" value="PID"/>
    <property type="match status" value="1"/>
</dbReference>
<name>A0ABD6EFM5_9BILA</name>
<reference evidence="8 9" key="1">
    <citation type="submission" date="2024-08" db="EMBL/GenBank/DDBJ databases">
        <title>Gnathostoma spinigerum genome.</title>
        <authorList>
            <person name="Gonzalez-Bertolin B."/>
            <person name="Monzon S."/>
            <person name="Zaballos A."/>
            <person name="Jimenez P."/>
            <person name="Dekumyoy P."/>
            <person name="Varona S."/>
            <person name="Cuesta I."/>
            <person name="Sumanam S."/>
            <person name="Adisakwattana P."/>
            <person name="Gasser R.B."/>
            <person name="Hernandez-Gonzalez A."/>
            <person name="Young N.D."/>
            <person name="Perteguer M.J."/>
        </authorList>
    </citation>
    <scope>NUCLEOTIDE SEQUENCE [LARGE SCALE GENOMIC DNA]</scope>
    <source>
        <strain evidence="8">AL3</strain>
        <tissue evidence="8">Liver</tissue>
    </source>
</reference>
<accession>A0ABD6EFM5</accession>
<sequence>MVGQQRMKEGPSETTADSGPLSNTAPGSPKTRLTMLKRSSTKTKAPSNNDPFRFQGDGVDFKAKLIGVRTVDEARGDGMCAEAMRLAKAAVKSAGQHKQRIILNISIDGIKIKDEKSQTVLHNFPVSRVSFIARDTTDARAFGFVYCSTDNQYKFYGIKTAQTADHAVLSIRDMFEIVFEMKKAHLAQVKQKQENDENKVWEAAELEEKRLKAAENGDVRIDNGVAVADLLDLESELHNIEQGVNQLQNMPAFVEDSWPHTEMTPLTQSAAFTAVASVPQPQPVFSISPPTSGPTNAFATSPTTFASVPSAADPFGDSFATRPAVPQIVTPNNGIQPTVTSLESSNPWCQMSGVHSAPNIHSVSFSETNPFASSVQPQSNPVIDPFDTKPALRLIESIAANQRSTSENSWPTKENNASFANFDNSRSQQPQWSEPRKVPSLEEAISKLVDMDALVSSTEIKKNPFEQLIHPPKIPISAMTGMARNPAMVPGRNPAPLVFPGAKNDPFNDDFFN</sequence>
<comment type="caution">
    <text evidence="8">The sequence shown here is derived from an EMBL/GenBank/DDBJ whole genome shotgun (WGS) entry which is preliminary data.</text>
</comment>
<dbReference type="InterPro" id="IPR006020">
    <property type="entry name" value="PTB/PI_dom"/>
</dbReference>
<keyword evidence="2" id="KW-0217">Developmental protein</keyword>
<feature type="region of interest" description="Disordered" evidence="6">
    <location>
        <begin position="400"/>
        <end position="438"/>
    </location>
</feature>
<evidence type="ECO:0000256" key="6">
    <source>
        <dbReference type="SAM" id="MobiDB-lite"/>
    </source>
</evidence>
<gene>
    <name evidence="8" type="ORF">AB6A40_002427</name>
</gene>
<dbReference type="PROSITE" id="PS01179">
    <property type="entry name" value="PID"/>
    <property type="match status" value="1"/>
</dbReference>
<dbReference type="Gene3D" id="2.30.29.30">
    <property type="entry name" value="Pleckstrin-homology domain (PH domain)/Phosphotyrosine-binding domain (PTB)"/>
    <property type="match status" value="1"/>
</dbReference>
<feature type="compositionally biased region" description="Polar residues" evidence="6">
    <location>
        <begin position="400"/>
        <end position="432"/>
    </location>
</feature>
<dbReference type="Pfam" id="PF21792">
    <property type="entry name" value="DAB2_SBM"/>
    <property type="match status" value="1"/>
</dbReference>
<keyword evidence="4" id="KW-0597">Phosphoprotein</keyword>
<dbReference type="EMBL" id="JBGFUD010001081">
    <property type="protein sequence ID" value="MFH4975718.1"/>
    <property type="molecule type" value="Genomic_DNA"/>
</dbReference>
<dbReference type="AlphaFoldDB" id="A0ABD6EFM5"/>
<dbReference type="SUPFAM" id="SSF50729">
    <property type="entry name" value="PH domain-like"/>
    <property type="match status" value="1"/>
</dbReference>
<dbReference type="Proteomes" id="UP001608902">
    <property type="component" value="Unassembled WGS sequence"/>
</dbReference>
<dbReference type="SMART" id="SM00462">
    <property type="entry name" value="PTB"/>
    <property type="match status" value="1"/>
</dbReference>
<dbReference type="PANTHER" id="PTHR47695:SF3">
    <property type="entry name" value="PID DOMAIN-CONTAINING PROTEIN"/>
    <property type="match status" value="1"/>
</dbReference>
<evidence type="ECO:0000256" key="4">
    <source>
        <dbReference type="ARBA" id="ARBA00022553"/>
    </source>
</evidence>
<dbReference type="InterPro" id="IPR048559">
    <property type="entry name" value="DAB1/2_SBM"/>
</dbReference>
<dbReference type="CDD" id="cd01215">
    <property type="entry name" value="PTB_Dab"/>
    <property type="match status" value="1"/>
</dbReference>
<dbReference type="PANTHER" id="PTHR47695">
    <property type="entry name" value="PID DOMAIN-CONTAINING PROTEIN"/>
    <property type="match status" value="1"/>
</dbReference>
<comment type="subcellular location">
    <subcellularLocation>
        <location evidence="1">Cytoplasm</location>
    </subcellularLocation>
</comment>
<keyword evidence="5" id="KW-0221">Differentiation</keyword>
<evidence type="ECO:0000256" key="3">
    <source>
        <dbReference type="ARBA" id="ARBA00022490"/>
    </source>
</evidence>
<feature type="domain" description="PID" evidence="7">
    <location>
        <begin position="56"/>
        <end position="182"/>
    </location>
</feature>
<evidence type="ECO:0000259" key="7">
    <source>
        <dbReference type="PROSITE" id="PS01179"/>
    </source>
</evidence>
<dbReference type="InterPro" id="IPR011993">
    <property type="entry name" value="PH-like_dom_sf"/>
</dbReference>
<feature type="compositionally biased region" description="Polar residues" evidence="6">
    <location>
        <begin position="12"/>
        <end position="26"/>
    </location>
</feature>